<evidence type="ECO:0000313" key="3">
    <source>
        <dbReference type="Proteomes" id="UP000198935"/>
    </source>
</evidence>
<dbReference type="InterPro" id="IPR055365">
    <property type="entry name" value="PH_SunI-like"/>
</dbReference>
<organism evidence="2 3">
    <name type="scientific">Evansella caseinilytica</name>
    <dbReference type="NCBI Taxonomy" id="1503961"/>
    <lineage>
        <taxon>Bacteria</taxon>
        <taxon>Bacillati</taxon>
        <taxon>Bacillota</taxon>
        <taxon>Bacilli</taxon>
        <taxon>Bacillales</taxon>
        <taxon>Bacillaceae</taxon>
        <taxon>Evansella</taxon>
    </lineage>
</organism>
<reference evidence="3" key="1">
    <citation type="submission" date="2016-10" db="EMBL/GenBank/DDBJ databases">
        <authorList>
            <person name="Varghese N."/>
            <person name="Submissions S."/>
        </authorList>
    </citation>
    <scope>NUCLEOTIDE SEQUENCE [LARGE SCALE GENOMIC DNA]</scope>
    <source>
        <strain evidence="3">SP</strain>
    </source>
</reference>
<keyword evidence="3" id="KW-1185">Reference proteome</keyword>
<accession>A0A1H3IA18</accession>
<feature type="domain" description="Sublancin immunity protein SunI-like PH" evidence="1">
    <location>
        <begin position="2"/>
        <end position="82"/>
    </location>
</feature>
<dbReference type="OrthoDB" id="2623008at2"/>
<proteinExistence type="predicted"/>
<sequence>MFELNVEKSGENLLIKWQLSKVDIPLADITEVFIDETYGGENPAAVRIGFPYGNTDRIVIQTKTAVYILFTSSPSLADKINSFRKTLAP</sequence>
<gene>
    <name evidence="2" type="ORF">SAMN05421736_101750</name>
</gene>
<name>A0A1H3IA18_9BACI</name>
<evidence type="ECO:0000313" key="2">
    <source>
        <dbReference type="EMBL" id="SDY24038.1"/>
    </source>
</evidence>
<protein>
    <recommendedName>
        <fullName evidence="1">Sublancin immunity protein SunI-like PH domain-containing protein</fullName>
    </recommendedName>
</protein>
<dbReference type="Pfam" id="PF23491">
    <property type="entry name" value="bPH_8"/>
    <property type="match status" value="1"/>
</dbReference>
<dbReference type="Proteomes" id="UP000198935">
    <property type="component" value="Unassembled WGS sequence"/>
</dbReference>
<dbReference type="EMBL" id="FNPI01000001">
    <property type="protein sequence ID" value="SDY24038.1"/>
    <property type="molecule type" value="Genomic_DNA"/>
</dbReference>
<evidence type="ECO:0000259" key="1">
    <source>
        <dbReference type="Pfam" id="PF23491"/>
    </source>
</evidence>
<dbReference type="AlphaFoldDB" id="A0A1H3IA18"/>